<evidence type="ECO:0000256" key="1">
    <source>
        <dbReference type="SAM" id="MobiDB-lite"/>
    </source>
</evidence>
<dbReference type="AlphaFoldDB" id="A0A2V0NPJ2"/>
<feature type="compositionally biased region" description="Low complexity" evidence="1">
    <location>
        <begin position="146"/>
        <end position="155"/>
    </location>
</feature>
<name>A0A2V0NPJ2_9CHLO</name>
<protein>
    <submittedName>
        <fullName evidence="3">Uncharacterized protein</fullName>
    </submittedName>
</protein>
<organism evidence="3 4">
    <name type="scientific">Raphidocelis subcapitata</name>
    <dbReference type="NCBI Taxonomy" id="307507"/>
    <lineage>
        <taxon>Eukaryota</taxon>
        <taxon>Viridiplantae</taxon>
        <taxon>Chlorophyta</taxon>
        <taxon>core chlorophytes</taxon>
        <taxon>Chlorophyceae</taxon>
        <taxon>CS clade</taxon>
        <taxon>Sphaeropleales</taxon>
        <taxon>Selenastraceae</taxon>
        <taxon>Raphidocelis</taxon>
    </lineage>
</organism>
<keyword evidence="4" id="KW-1185">Reference proteome</keyword>
<keyword evidence="2" id="KW-0472">Membrane</keyword>
<keyword evidence="2" id="KW-0812">Transmembrane</keyword>
<gene>
    <name evidence="3" type="ORF">Rsub_00131</name>
</gene>
<evidence type="ECO:0000313" key="3">
    <source>
        <dbReference type="EMBL" id="GBF87420.1"/>
    </source>
</evidence>
<dbReference type="EMBL" id="BDRX01000001">
    <property type="protein sequence ID" value="GBF87420.1"/>
    <property type="molecule type" value="Genomic_DNA"/>
</dbReference>
<evidence type="ECO:0000313" key="4">
    <source>
        <dbReference type="Proteomes" id="UP000247498"/>
    </source>
</evidence>
<dbReference type="InParanoid" id="A0A2V0NPJ2"/>
<reference evidence="3 4" key="1">
    <citation type="journal article" date="2018" name="Sci. Rep.">
        <title>Raphidocelis subcapitata (=Pseudokirchneriella subcapitata) provides an insight into genome evolution and environmental adaptations in the Sphaeropleales.</title>
        <authorList>
            <person name="Suzuki S."/>
            <person name="Yamaguchi H."/>
            <person name="Nakajima N."/>
            <person name="Kawachi M."/>
        </authorList>
    </citation>
    <scope>NUCLEOTIDE SEQUENCE [LARGE SCALE GENOMIC DNA]</scope>
    <source>
        <strain evidence="3 4">NIES-35</strain>
    </source>
</reference>
<keyword evidence="2" id="KW-1133">Transmembrane helix</keyword>
<dbReference type="Proteomes" id="UP000247498">
    <property type="component" value="Unassembled WGS sequence"/>
</dbReference>
<accession>A0A2V0NPJ2</accession>
<proteinExistence type="predicted"/>
<comment type="caution">
    <text evidence="3">The sequence shown here is derived from an EMBL/GenBank/DDBJ whole genome shotgun (WGS) entry which is preliminary data.</text>
</comment>
<feature type="compositionally biased region" description="Basic and acidic residues" evidence="1">
    <location>
        <begin position="9"/>
        <end position="26"/>
    </location>
</feature>
<feature type="region of interest" description="Disordered" evidence="1">
    <location>
        <begin position="1"/>
        <end position="158"/>
    </location>
</feature>
<feature type="compositionally biased region" description="Low complexity" evidence="1">
    <location>
        <begin position="34"/>
        <end position="44"/>
    </location>
</feature>
<feature type="compositionally biased region" description="Low complexity" evidence="1">
    <location>
        <begin position="87"/>
        <end position="110"/>
    </location>
</feature>
<sequence>MGVGSSRAALERDEQGWALQEQRRQQDAPAWGRSSEPAPAVCEPSSPPPPWPQQQGWARDGAAAAPAFLPPPASAQPADGVAWLGSASAAKEARGTAAAEQWPPSAAAEQPQRRPNSGTAGGGLEIVSAPAGGLAAVATEPPPPAAAGDAAPADAQQRPGMSCRRKLIWIFGSILLSGVGIITSTSIVGTAARSALGYSPDCSHPSGVKSLSLREASGAEAAVAGLLLNGTLPADGSDPGATNLVLRFRRNAPTSFGEEAGAGGHSSTLYGEVDAAVDTSDYISLLLPARKGQAYTATVLAWDAEGGASPSATATVNT</sequence>
<feature type="transmembrane region" description="Helical" evidence="2">
    <location>
        <begin position="167"/>
        <end position="192"/>
    </location>
</feature>
<evidence type="ECO:0000256" key="2">
    <source>
        <dbReference type="SAM" id="Phobius"/>
    </source>
</evidence>